<sequence length="292" mass="30800">MRGIVNVEQAEAWNGYEGNHWAGNHDRYDAVNSGFNDHLLSAAAVGDGDRVLDIGCGNGQVTRLAARQAGRGHATGLDLSAPMLRRARELAAAEGVANATFIEGDAQVHPLPAAGFDVAVSRFGIMFFSDPVAAFANIARALRPGGRVALLSLRAGDGSELEPVFAAVRRDLPGLVGGARESGAREPVAREPVAPGPDSMSDPDRVRQVLTGAGFTDVGTSPVDAPQVWGRDAEDAAAFLGAWGPVQHIMRQVEPDAAARARHTLTEALRPFEQPDAVRLRGTAWLITAIRP</sequence>
<dbReference type="EMBL" id="BOOR01000042">
    <property type="protein sequence ID" value="GII56891.1"/>
    <property type="molecule type" value="Genomic_DNA"/>
</dbReference>
<dbReference type="InterPro" id="IPR029063">
    <property type="entry name" value="SAM-dependent_MTases_sf"/>
</dbReference>
<proteinExistence type="predicted"/>
<dbReference type="Gene3D" id="3.40.50.150">
    <property type="entry name" value="Vaccinia Virus protein VP39"/>
    <property type="match status" value="1"/>
</dbReference>
<evidence type="ECO:0000313" key="3">
    <source>
        <dbReference type="EMBL" id="GII56891.1"/>
    </source>
</evidence>
<dbReference type="PANTHER" id="PTHR43591">
    <property type="entry name" value="METHYLTRANSFERASE"/>
    <property type="match status" value="1"/>
</dbReference>
<feature type="region of interest" description="Disordered" evidence="1">
    <location>
        <begin position="176"/>
        <end position="203"/>
    </location>
</feature>
<dbReference type="Pfam" id="PF13649">
    <property type="entry name" value="Methyltransf_25"/>
    <property type="match status" value="1"/>
</dbReference>
<dbReference type="RefSeq" id="WP_203947030.1">
    <property type="nucleotide sequence ID" value="NZ_BOOR01000042.1"/>
</dbReference>
<evidence type="ECO:0000256" key="1">
    <source>
        <dbReference type="SAM" id="MobiDB-lite"/>
    </source>
</evidence>
<organism evidence="3 4">
    <name type="scientific">Planotetraspora thailandica</name>
    <dbReference type="NCBI Taxonomy" id="487172"/>
    <lineage>
        <taxon>Bacteria</taxon>
        <taxon>Bacillati</taxon>
        <taxon>Actinomycetota</taxon>
        <taxon>Actinomycetes</taxon>
        <taxon>Streptosporangiales</taxon>
        <taxon>Streptosporangiaceae</taxon>
        <taxon>Planotetraspora</taxon>
    </lineage>
</organism>
<comment type="caution">
    <text evidence="3">The sequence shown here is derived from an EMBL/GenBank/DDBJ whole genome shotgun (WGS) entry which is preliminary data.</text>
</comment>
<gene>
    <name evidence="3" type="ORF">Pth03_52800</name>
</gene>
<accession>A0A8J3V4U6</accession>
<dbReference type="GO" id="GO:0008168">
    <property type="term" value="F:methyltransferase activity"/>
    <property type="evidence" value="ECO:0007669"/>
    <property type="project" value="UniProtKB-KW"/>
</dbReference>
<dbReference type="Proteomes" id="UP000605992">
    <property type="component" value="Unassembled WGS sequence"/>
</dbReference>
<evidence type="ECO:0000259" key="2">
    <source>
        <dbReference type="Pfam" id="PF13649"/>
    </source>
</evidence>
<dbReference type="SUPFAM" id="SSF53335">
    <property type="entry name" value="S-adenosyl-L-methionine-dependent methyltransferases"/>
    <property type="match status" value="1"/>
</dbReference>
<dbReference type="CDD" id="cd02440">
    <property type="entry name" value="AdoMet_MTases"/>
    <property type="match status" value="1"/>
</dbReference>
<dbReference type="AlphaFoldDB" id="A0A8J3V4U6"/>
<name>A0A8J3V4U6_9ACTN</name>
<evidence type="ECO:0000313" key="4">
    <source>
        <dbReference type="Proteomes" id="UP000605992"/>
    </source>
</evidence>
<dbReference type="InterPro" id="IPR041698">
    <property type="entry name" value="Methyltransf_25"/>
</dbReference>
<reference evidence="3" key="1">
    <citation type="submission" date="2021-01" db="EMBL/GenBank/DDBJ databases">
        <title>Whole genome shotgun sequence of Planotetraspora thailandica NBRC 104271.</title>
        <authorList>
            <person name="Komaki H."/>
            <person name="Tamura T."/>
        </authorList>
    </citation>
    <scope>NUCLEOTIDE SEQUENCE</scope>
    <source>
        <strain evidence="3">NBRC 104271</strain>
    </source>
</reference>
<keyword evidence="3" id="KW-0489">Methyltransferase</keyword>
<feature type="domain" description="Methyltransferase" evidence="2">
    <location>
        <begin position="51"/>
        <end position="146"/>
    </location>
</feature>
<protein>
    <submittedName>
        <fullName evidence="3">Methyltransferase</fullName>
    </submittedName>
</protein>
<dbReference type="GO" id="GO:0032259">
    <property type="term" value="P:methylation"/>
    <property type="evidence" value="ECO:0007669"/>
    <property type="project" value="UniProtKB-KW"/>
</dbReference>
<keyword evidence="4" id="KW-1185">Reference proteome</keyword>
<keyword evidence="3" id="KW-0808">Transferase</keyword>